<dbReference type="Pfam" id="PF00905">
    <property type="entry name" value="Transpeptidase"/>
    <property type="match status" value="1"/>
</dbReference>
<evidence type="ECO:0000313" key="7">
    <source>
        <dbReference type="Proteomes" id="UP001596297"/>
    </source>
</evidence>
<gene>
    <name evidence="6" type="ORF">ACFP81_00655</name>
</gene>
<dbReference type="RefSeq" id="WP_380081710.1">
    <property type="nucleotide sequence ID" value="NZ_JBHSWD010000001.1"/>
</dbReference>
<protein>
    <submittedName>
        <fullName evidence="6">Peptidoglycan D,D-transpeptidase FtsI family protein</fullName>
    </submittedName>
</protein>
<dbReference type="PANTHER" id="PTHR30627">
    <property type="entry name" value="PEPTIDOGLYCAN D,D-TRANSPEPTIDASE"/>
    <property type="match status" value="1"/>
</dbReference>
<dbReference type="Proteomes" id="UP001596297">
    <property type="component" value="Unassembled WGS sequence"/>
</dbReference>
<dbReference type="SUPFAM" id="SSF56519">
    <property type="entry name" value="Penicillin binding protein dimerisation domain"/>
    <property type="match status" value="1"/>
</dbReference>
<dbReference type="EMBL" id="JBHSWD010000001">
    <property type="protein sequence ID" value="MFC6590693.1"/>
    <property type="molecule type" value="Genomic_DNA"/>
</dbReference>
<dbReference type="PANTHER" id="PTHR30627:SF1">
    <property type="entry name" value="PEPTIDOGLYCAN D,D-TRANSPEPTIDASE FTSI"/>
    <property type="match status" value="1"/>
</dbReference>
<proteinExistence type="predicted"/>
<evidence type="ECO:0000256" key="3">
    <source>
        <dbReference type="SAM" id="MobiDB-lite"/>
    </source>
</evidence>
<accession>A0ABW1Y937</accession>
<dbReference type="InterPro" id="IPR036138">
    <property type="entry name" value="PBP_dimer_sf"/>
</dbReference>
<dbReference type="InterPro" id="IPR050515">
    <property type="entry name" value="Beta-lactam/transpept"/>
</dbReference>
<evidence type="ECO:0000256" key="2">
    <source>
        <dbReference type="ARBA" id="ARBA00023136"/>
    </source>
</evidence>
<dbReference type="Pfam" id="PF21922">
    <property type="entry name" value="PBP_dimer_2"/>
    <property type="match status" value="1"/>
</dbReference>
<feature type="region of interest" description="Disordered" evidence="3">
    <location>
        <begin position="451"/>
        <end position="476"/>
    </location>
</feature>
<organism evidence="6 7">
    <name type="scientific">Deinococcus lacus</name>
    <dbReference type="NCBI Taxonomy" id="392561"/>
    <lineage>
        <taxon>Bacteria</taxon>
        <taxon>Thermotogati</taxon>
        <taxon>Deinococcota</taxon>
        <taxon>Deinococci</taxon>
        <taxon>Deinococcales</taxon>
        <taxon>Deinococcaceae</taxon>
        <taxon>Deinococcus</taxon>
    </lineage>
</organism>
<evidence type="ECO:0000256" key="1">
    <source>
        <dbReference type="ARBA" id="ARBA00004370"/>
    </source>
</evidence>
<evidence type="ECO:0000313" key="6">
    <source>
        <dbReference type="EMBL" id="MFC6590693.1"/>
    </source>
</evidence>
<dbReference type="Gene3D" id="3.40.710.10">
    <property type="entry name" value="DD-peptidase/beta-lactamase superfamily"/>
    <property type="match status" value="1"/>
</dbReference>
<name>A0ABW1Y937_9DEIO</name>
<feature type="compositionally biased region" description="Low complexity" evidence="3">
    <location>
        <begin position="461"/>
        <end position="476"/>
    </location>
</feature>
<dbReference type="SUPFAM" id="SSF56601">
    <property type="entry name" value="beta-lactamase/transpeptidase-like"/>
    <property type="match status" value="1"/>
</dbReference>
<dbReference type="InterPro" id="IPR054120">
    <property type="entry name" value="PBPA_dimer"/>
</dbReference>
<evidence type="ECO:0000259" key="5">
    <source>
        <dbReference type="Pfam" id="PF21922"/>
    </source>
</evidence>
<sequence>MEVKIRNRARIMFFLAALLFLSMVWAYAKLEWGMPATVKQAAVQSRGSILAADGTVLARSVDGERVYPQGALAGQLVGMMGKSAGLEGIERFYDDQLQAGENVTVTIDPKVQAAAEAALAKLIPEHQGEYGAAVVMEVRTGRLLAAASYPPFDPNRWREFKDTDRRNRPVLDVFEPGSVVKALVVGASLNEGYITPQSTFDTPMARHIGSSPGATIHDLVPHPPQLQTPDVLRYSSNVGMSHVVEKMPYEQLHSYLANYGFGRKTDMDQIYTETGVLQPLRKWDDVVRATNAFGQGMSSNLVQLAAAFNTISNDGRYVPPRLVDGVAAGERREVLSQATALEMRQMLSRVVQEGIPHAAGIDGYNLAGKTSTAQVVGERGYEKDVFNSLFASMFPADEPRITVAVMVHGAKVDYHGSQLAAPLARELTADIISQWGVAPAQMDKGYLNGMPGALPAPEPAAAPDTAPAALPSGQPE</sequence>
<comment type="caution">
    <text evidence="6">The sequence shown here is derived from an EMBL/GenBank/DDBJ whole genome shotgun (WGS) entry which is preliminary data.</text>
</comment>
<comment type="subcellular location">
    <subcellularLocation>
        <location evidence="1">Membrane</location>
    </subcellularLocation>
</comment>
<evidence type="ECO:0000259" key="4">
    <source>
        <dbReference type="Pfam" id="PF00905"/>
    </source>
</evidence>
<dbReference type="Gene3D" id="3.30.450.330">
    <property type="match status" value="1"/>
</dbReference>
<dbReference type="Gene3D" id="3.90.1310.10">
    <property type="entry name" value="Penicillin-binding protein 2a (Domain 2)"/>
    <property type="match status" value="1"/>
</dbReference>
<dbReference type="InterPro" id="IPR001460">
    <property type="entry name" value="PCN-bd_Tpept"/>
</dbReference>
<dbReference type="InterPro" id="IPR012338">
    <property type="entry name" value="Beta-lactam/transpept-like"/>
</dbReference>
<keyword evidence="7" id="KW-1185">Reference proteome</keyword>
<feature type="domain" description="Penicillin-binding protein transpeptidase" evidence="4">
    <location>
        <begin position="131"/>
        <end position="427"/>
    </location>
</feature>
<reference evidence="7" key="1">
    <citation type="journal article" date="2019" name="Int. J. Syst. Evol. Microbiol.">
        <title>The Global Catalogue of Microorganisms (GCM) 10K type strain sequencing project: providing services to taxonomists for standard genome sequencing and annotation.</title>
        <authorList>
            <consortium name="The Broad Institute Genomics Platform"/>
            <consortium name="The Broad Institute Genome Sequencing Center for Infectious Disease"/>
            <person name="Wu L."/>
            <person name="Ma J."/>
        </authorList>
    </citation>
    <scope>NUCLEOTIDE SEQUENCE [LARGE SCALE GENOMIC DNA]</scope>
    <source>
        <strain evidence="7">CGMCC 1.15772</strain>
    </source>
</reference>
<keyword evidence="2" id="KW-0472">Membrane</keyword>
<feature type="domain" description="Penicillin binding protein A dimerisation" evidence="5">
    <location>
        <begin position="46"/>
        <end position="101"/>
    </location>
</feature>